<name>A0A367ZLH2_9BACT</name>
<dbReference type="InterPro" id="IPR025662">
    <property type="entry name" value="Sigma_54_int_dom_ATP-bd_1"/>
</dbReference>
<protein>
    <submittedName>
        <fullName evidence="4">Nitrogenase (Molybdenum-iron)-specific transcriptional regulator NifA</fullName>
    </submittedName>
</protein>
<evidence type="ECO:0000259" key="3">
    <source>
        <dbReference type="PROSITE" id="PS50045"/>
    </source>
</evidence>
<dbReference type="Proteomes" id="UP000252355">
    <property type="component" value="Unassembled WGS sequence"/>
</dbReference>
<dbReference type="CDD" id="cd00009">
    <property type="entry name" value="AAA"/>
    <property type="match status" value="1"/>
</dbReference>
<keyword evidence="1" id="KW-0547">Nucleotide-binding</keyword>
<dbReference type="GO" id="GO:0005524">
    <property type="term" value="F:ATP binding"/>
    <property type="evidence" value="ECO:0007669"/>
    <property type="project" value="UniProtKB-KW"/>
</dbReference>
<sequence>MKLDLLVVSERFAWVEEKMTAVLPATVEGVAWQIRSVKVKDIVPELHGRPDHVPVWLLEWSDRAPAREAFDIILHQSRSKGRLSVEGADGSDIPPLVLVLTRRPDDQSVRAIWQWSYPRLGAILYDQVLDKPAEYGGAGFLADLLAQEVRLRPHLRELENLPSEPICSEPALPVDQEPLFVTLGWGRAMQRFVADLRRLVAAMRSDWVKAFQRPPDLDQRIRAFLRRDNQQPLESLFGQAALAKSGSSARSDRAGKGPIELPPRPANHAPLHLLLTGETGTGKTLLARLVSDLLGARPMVSVNASGLSETLLEYELFGCKDGTATDVGLRPGYVLSALGGVLFFDEIGDIPLPLQARLLTFLDELKIRVNGFEGMTPPLPLYVIAATNQPLEEKIEKGQFRADLYQRFRLRIAIPSMAERKEDIPALVSTKPC</sequence>
<feature type="domain" description="Sigma-54 factor interaction" evidence="3">
    <location>
        <begin position="266"/>
        <end position="428"/>
    </location>
</feature>
<keyword evidence="2" id="KW-0067">ATP-binding</keyword>
<dbReference type="InterPro" id="IPR027417">
    <property type="entry name" value="P-loop_NTPase"/>
</dbReference>
<evidence type="ECO:0000256" key="1">
    <source>
        <dbReference type="ARBA" id="ARBA00022741"/>
    </source>
</evidence>
<evidence type="ECO:0000313" key="5">
    <source>
        <dbReference type="Proteomes" id="UP000252355"/>
    </source>
</evidence>
<dbReference type="PANTHER" id="PTHR32071">
    <property type="entry name" value="TRANSCRIPTIONAL REGULATORY PROTEIN"/>
    <property type="match status" value="1"/>
</dbReference>
<dbReference type="EMBL" id="QOQW01000025">
    <property type="protein sequence ID" value="RCK78221.1"/>
    <property type="molecule type" value="Genomic_DNA"/>
</dbReference>
<dbReference type="PROSITE" id="PS50045">
    <property type="entry name" value="SIGMA54_INTERACT_4"/>
    <property type="match status" value="1"/>
</dbReference>
<proteinExistence type="predicted"/>
<dbReference type="InterPro" id="IPR003593">
    <property type="entry name" value="AAA+_ATPase"/>
</dbReference>
<dbReference type="InterPro" id="IPR002078">
    <property type="entry name" value="Sigma_54_int"/>
</dbReference>
<dbReference type="Gene3D" id="3.40.50.300">
    <property type="entry name" value="P-loop containing nucleotide triphosphate hydrolases"/>
    <property type="match status" value="1"/>
</dbReference>
<dbReference type="SMART" id="SM00382">
    <property type="entry name" value="AAA"/>
    <property type="match status" value="1"/>
</dbReference>
<evidence type="ECO:0000313" key="4">
    <source>
        <dbReference type="EMBL" id="RCK78221.1"/>
    </source>
</evidence>
<dbReference type="Pfam" id="PF00158">
    <property type="entry name" value="Sigma54_activat"/>
    <property type="match status" value="1"/>
</dbReference>
<dbReference type="SUPFAM" id="SSF52540">
    <property type="entry name" value="P-loop containing nucleoside triphosphate hydrolases"/>
    <property type="match status" value="1"/>
</dbReference>
<dbReference type="PANTHER" id="PTHR32071:SF113">
    <property type="entry name" value="ALGINATE BIOSYNTHESIS TRANSCRIPTIONAL REGULATORY PROTEIN ALGB"/>
    <property type="match status" value="1"/>
</dbReference>
<gene>
    <name evidence="4" type="ORF">OZSIB_1598</name>
</gene>
<comment type="caution">
    <text evidence="4">The sequence shown here is derived from an EMBL/GenBank/DDBJ whole genome shotgun (WGS) entry which is preliminary data.</text>
</comment>
<dbReference type="PROSITE" id="PS00675">
    <property type="entry name" value="SIGMA54_INTERACT_1"/>
    <property type="match status" value="1"/>
</dbReference>
<accession>A0A367ZLH2</accession>
<reference evidence="4 5" key="1">
    <citation type="submission" date="2018-05" db="EMBL/GenBank/DDBJ databases">
        <title>A metagenomic window into the 2 km-deep terrestrial subsurface aquifer revealed taxonomically and functionally diverse microbial community comprising novel uncultured bacterial lineages.</title>
        <authorList>
            <person name="Kadnikov V.V."/>
            <person name="Mardanov A.V."/>
            <person name="Beletsky A.V."/>
            <person name="Banks D."/>
            <person name="Pimenov N.V."/>
            <person name="Frank Y.A."/>
            <person name="Karnachuk O.V."/>
            <person name="Ravin N.V."/>
        </authorList>
    </citation>
    <scope>NUCLEOTIDE SEQUENCE [LARGE SCALE GENOMIC DNA]</scope>
    <source>
        <strain evidence="4">BY5</strain>
    </source>
</reference>
<dbReference type="GO" id="GO:0006355">
    <property type="term" value="P:regulation of DNA-templated transcription"/>
    <property type="evidence" value="ECO:0007669"/>
    <property type="project" value="InterPro"/>
</dbReference>
<evidence type="ECO:0000256" key="2">
    <source>
        <dbReference type="ARBA" id="ARBA00022840"/>
    </source>
</evidence>
<dbReference type="AlphaFoldDB" id="A0A367ZLH2"/>
<organism evidence="4 5">
    <name type="scientific">Candidatus Ozemobacter sibiricus</name>
    <dbReference type="NCBI Taxonomy" id="2268124"/>
    <lineage>
        <taxon>Bacteria</taxon>
        <taxon>Candidatus Ozemobacteria</taxon>
        <taxon>Candidatus Ozemobacterales</taxon>
        <taxon>Candidatus Ozemobacteraceae</taxon>
        <taxon>Candidatus Ozemobacter</taxon>
    </lineage>
</organism>